<feature type="region of interest" description="Disordered" evidence="1">
    <location>
        <begin position="32"/>
        <end position="56"/>
    </location>
</feature>
<feature type="non-terminal residue" evidence="2">
    <location>
        <position position="73"/>
    </location>
</feature>
<accession>A0A811V2T5</accession>
<reference evidence="2" key="1">
    <citation type="submission" date="2020-11" db="EMBL/GenBank/DDBJ databases">
        <authorList>
            <person name="Whitehead M."/>
        </authorList>
    </citation>
    <scope>NUCLEOTIDE SEQUENCE</scope>
    <source>
        <strain evidence="2">EGII</strain>
    </source>
</reference>
<dbReference type="EMBL" id="CAJHJT010000034">
    <property type="protein sequence ID" value="CAD7004156.1"/>
    <property type="molecule type" value="Genomic_DNA"/>
</dbReference>
<dbReference type="Proteomes" id="UP000606786">
    <property type="component" value="Unassembled WGS sequence"/>
</dbReference>
<evidence type="ECO:0000313" key="3">
    <source>
        <dbReference type="Proteomes" id="UP000606786"/>
    </source>
</evidence>
<evidence type="ECO:0000313" key="2">
    <source>
        <dbReference type="EMBL" id="CAD7004156.1"/>
    </source>
</evidence>
<comment type="caution">
    <text evidence="2">The sequence shown here is derived from an EMBL/GenBank/DDBJ whole genome shotgun (WGS) entry which is preliminary data.</text>
</comment>
<keyword evidence="3" id="KW-1185">Reference proteome</keyword>
<organism evidence="2 3">
    <name type="scientific">Ceratitis capitata</name>
    <name type="common">Mediterranean fruit fly</name>
    <name type="synonym">Tephritis capitata</name>
    <dbReference type="NCBI Taxonomy" id="7213"/>
    <lineage>
        <taxon>Eukaryota</taxon>
        <taxon>Metazoa</taxon>
        <taxon>Ecdysozoa</taxon>
        <taxon>Arthropoda</taxon>
        <taxon>Hexapoda</taxon>
        <taxon>Insecta</taxon>
        <taxon>Pterygota</taxon>
        <taxon>Neoptera</taxon>
        <taxon>Endopterygota</taxon>
        <taxon>Diptera</taxon>
        <taxon>Brachycera</taxon>
        <taxon>Muscomorpha</taxon>
        <taxon>Tephritoidea</taxon>
        <taxon>Tephritidae</taxon>
        <taxon>Ceratitis</taxon>
        <taxon>Ceratitis</taxon>
    </lineage>
</organism>
<evidence type="ECO:0000256" key="1">
    <source>
        <dbReference type="SAM" id="MobiDB-lite"/>
    </source>
</evidence>
<dbReference type="AlphaFoldDB" id="A0A811V2T5"/>
<protein>
    <submittedName>
        <fullName evidence="2">(Mediterranean fruit fly) hypothetical protein</fullName>
    </submittedName>
</protein>
<gene>
    <name evidence="2" type="ORF">CCAP1982_LOCUS12576</name>
</gene>
<feature type="non-terminal residue" evidence="2">
    <location>
        <position position="1"/>
    </location>
</feature>
<proteinExistence type="predicted"/>
<name>A0A811V2T5_CERCA</name>
<sequence>VFESSSWGKRYRGCARVVTVVVVKRWVGDEVSKTPSDGGKLRRALESPSQSTSAAMRNPLAGDECFNINPTLS</sequence>